<keyword evidence="4" id="KW-0564">Palmitate</keyword>
<dbReference type="Proteomes" id="UP000677918">
    <property type="component" value="Unassembled WGS sequence"/>
</dbReference>
<proteinExistence type="predicted"/>
<keyword evidence="3" id="KW-0472">Membrane</keyword>
<dbReference type="PANTHER" id="PTHR43649">
    <property type="entry name" value="ARABINOSE-BINDING PROTEIN-RELATED"/>
    <property type="match status" value="1"/>
</dbReference>
<evidence type="ECO:0000313" key="8">
    <source>
        <dbReference type="EMBL" id="GIQ68799.1"/>
    </source>
</evidence>
<name>A0A8J4H4L9_9BACL</name>
<sequence length="442" mass="48193">MRKMSKLVLISLALLLIVAGCSNNGNSPSNDGSESPSNSGGSQNGESIELTFQHIGGTVPAQTEVLNEMAAAFSEQNPGVTVKVVNVGWGEAYSMFQRQVAVGQAPDLVMLTGQWASEYQKLGAFAPVDDLVSDEVLDIFLESGFVKGEDGKIYGLPWDGSIWSFFYRTDLFEAAGLDPASPPQDWNEMLEYAQALTSGDQYGLVIPAAGWEPDDYFLPFMWQAGNEVAIQDGDGWVSDIGSESGLAAAQYIYDLTNTHQVMPKTVTGMDWEGAANAFVSGNAAMMFNGMWVANSLLDNEELDGKWATAVSPAGPAQSAVLGYPNTLHITEQSEHKEVVGKLLEFIFAGDGEGPTYYDRFCEVTGVVGWTKEFSSTEFAQNPVFQPFVEQVPVSYNRPIVPQYEEFRQIHFNPAIQDLILGNITPEAFVQSMDEKFNELLAQ</sequence>
<dbReference type="CDD" id="cd13585">
    <property type="entry name" value="PBP2_TMBP_like"/>
    <property type="match status" value="1"/>
</dbReference>
<evidence type="ECO:0000256" key="1">
    <source>
        <dbReference type="ARBA" id="ARBA00022475"/>
    </source>
</evidence>
<gene>
    <name evidence="8" type="ORF">XYCOK13_16230</name>
</gene>
<evidence type="ECO:0000313" key="9">
    <source>
        <dbReference type="Proteomes" id="UP000677918"/>
    </source>
</evidence>
<evidence type="ECO:0000256" key="3">
    <source>
        <dbReference type="ARBA" id="ARBA00023136"/>
    </source>
</evidence>
<feature type="chain" id="PRO_5038447668" evidence="7">
    <location>
        <begin position="25"/>
        <end position="442"/>
    </location>
</feature>
<dbReference type="SUPFAM" id="SSF53850">
    <property type="entry name" value="Periplasmic binding protein-like II"/>
    <property type="match status" value="1"/>
</dbReference>
<evidence type="ECO:0000256" key="2">
    <source>
        <dbReference type="ARBA" id="ARBA00022729"/>
    </source>
</evidence>
<dbReference type="PANTHER" id="PTHR43649:SF33">
    <property type="entry name" value="POLYGALACTURONAN_RHAMNOGALACTURONAN-BINDING PROTEIN YTCQ"/>
    <property type="match status" value="1"/>
</dbReference>
<dbReference type="Pfam" id="PF01547">
    <property type="entry name" value="SBP_bac_1"/>
    <property type="match status" value="1"/>
</dbReference>
<protein>
    <submittedName>
        <fullName evidence="8">Bicyclomycin resistance protein</fullName>
    </submittedName>
</protein>
<dbReference type="PROSITE" id="PS51257">
    <property type="entry name" value="PROKAR_LIPOPROTEIN"/>
    <property type="match status" value="1"/>
</dbReference>
<reference evidence="8" key="1">
    <citation type="submission" date="2021-04" db="EMBL/GenBank/DDBJ databases">
        <title>Draft genome sequence of Xylanibacillus composti strain K13.</title>
        <authorList>
            <person name="Uke A."/>
            <person name="Chhe C."/>
            <person name="Baramee S."/>
            <person name="Kosugi A."/>
        </authorList>
    </citation>
    <scope>NUCLEOTIDE SEQUENCE</scope>
    <source>
        <strain evidence="8">K13</strain>
    </source>
</reference>
<keyword evidence="2 7" id="KW-0732">Signal</keyword>
<keyword evidence="5" id="KW-0449">Lipoprotein</keyword>
<evidence type="ECO:0000256" key="4">
    <source>
        <dbReference type="ARBA" id="ARBA00023139"/>
    </source>
</evidence>
<evidence type="ECO:0000256" key="7">
    <source>
        <dbReference type="SAM" id="SignalP"/>
    </source>
</evidence>
<dbReference type="InterPro" id="IPR006059">
    <property type="entry name" value="SBP"/>
</dbReference>
<dbReference type="RefSeq" id="WP_213411504.1">
    <property type="nucleotide sequence ID" value="NZ_BOVK01000018.1"/>
</dbReference>
<feature type="region of interest" description="Disordered" evidence="6">
    <location>
        <begin position="26"/>
        <end position="46"/>
    </location>
</feature>
<dbReference type="EMBL" id="BOVK01000018">
    <property type="protein sequence ID" value="GIQ68799.1"/>
    <property type="molecule type" value="Genomic_DNA"/>
</dbReference>
<keyword evidence="1" id="KW-1003">Cell membrane</keyword>
<keyword evidence="9" id="KW-1185">Reference proteome</keyword>
<accession>A0A8J4H4L9</accession>
<dbReference type="InterPro" id="IPR050490">
    <property type="entry name" value="Bact_solute-bd_prot1"/>
</dbReference>
<feature type="signal peptide" evidence="7">
    <location>
        <begin position="1"/>
        <end position="24"/>
    </location>
</feature>
<comment type="caution">
    <text evidence="8">The sequence shown here is derived from an EMBL/GenBank/DDBJ whole genome shotgun (WGS) entry which is preliminary data.</text>
</comment>
<dbReference type="AlphaFoldDB" id="A0A8J4H4L9"/>
<dbReference type="Gene3D" id="3.40.190.10">
    <property type="entry name" value="Periplasmic binding protein-like II"/>
    <property type="match status" value="1"/>
</dbReference>
<evidence type="ECO:0000256" key="5">
    <source>
        <dbReference type="ARBA" id="ARBA00023288"/>
    </source>
</evidence>
<evidence type="ECO:0000256" key="6">
    <source>
        <dbReference type="SAM" id="MobiDB-lite"/>
    </source>
</evidence>
<organism evidence="8 9">
    <name type="scientific">Xylanibacillus composti</name>
    <dbReference type="NCBI Taxonomy" id="1572762"/>
    <lineage>
        <taxon>Bacteria</taxon>
        <taxon>Bacillati</taxon>
        <taxon>Bacillota</taxon>
        <taxon>Bacilli</taxon>
        <taxon>Bacillales</taxon>
        <taxon>Paenibacillaceae</taxon>
        <taxon>Xylanibacillus</taxon>
    </lineage>
</organism>